<accession>A0A518K4I7</accession>
<organism evidence="1 2">
    <name type="scientific">Botrimarina mediterranea</name>
    <dbReference type="NCBI Taxonomy" id="2528022"/>
    <lineage>
        <taxon>Bacteria</taxon>
        <taxon>Pseudomonadati</taxon>
        <taxon>Planctomycetota</taxon>
        <taxon>Planctomycetia</taxon>
        <taxon>Pirellulales</taxon>
        <taxon>Lacipirellulaceae</taxon>
        <taxon>Botrimarina</taxon>
    </lineage>
</organism>
<evidence type="ECO:0000313" key="1">
    <source>
        <dbReference type="EMBL" id="QDV72714.1"/>
    </source>
</evidence>
<dbReference type="KEGG" id="bmei:Spa11_08960"/>
<sequence>MISTNKRPGAALLALLAIGFALPESAEARRYRPVIRRAPAVYGRRPVVVNTPFVGVRVGAGRVRVAAPGVGVFVGW</sequence>
<dbReference type="RefSeq" id="WP_145108463.1">
    <property type="nucleotide sequence ID" value="NZ_CP036349.1"/>
</dbReference>
<protein>
    <submittedName>
        <fullName evidence="1">Uncharacterized protein</fullName>
    </submittedName>
</protein>
<dbReference type="Proteomes" id="UP000316426">
    <property type="component" value="Chromosome"/>
</dbReference>
<proteinExistence type="predicted"/>
<dbReference type="EMBL" id="CP036349">
    <property type="protein sequence ID" value="QDV72714.1"/>
    <property type="molecule type" value="Genomic_DNA"/>
</dbReference>
<evidence type="ECO:0000313" key="2">
    <source>
        <dbReference type="Proteomes" id="UP000316426"/>
    </source>
</evidence>
<reference evidence="1 2" key="1">
    <citation type="submission" date="2019-02" db="EMBL/GenBank/DDBJ databases">
        <title>Deep-cultivation of Planctomycetes and their phenomic and genomic characterization uncovers novel biology.</title>
        <authorList>
            <person name="Wiegand S."/>
            <person name="Jogler M."/>
            <person name="Boedeker C."/>
            <person name="Pinto D."/>
            <person name="Vollmers J."/>
            <person name="Rivas-Marin E."/>
            <person name="Kohn T."/>
            <person name="Peeters S.H."/>
            <person name="Heuer A."/>
            <person name="Rast P."/>
            <person name="Oberbeckmann S."/>
            <person name="Bunk B."/>
            <person name="Jeske O."/>
            <person name="Meyerdierks A."/>
            <person name="Storesund J.E."/>
            <person name="Kallscheuer N."/>
            <person name="Luecker S."/>
            <person name="Lage O.M."/>
            <person name="Pohl T."/>
            <person name="Merkel B.J."/>
            <person name="Hornburger P."/>
            <person name="Mueller R.-W."/>
            <person name="Bruemmer F."/>
            <person name="Labrenz M."/>
            <person name="Spormann A.M."/>
            <person name="Op den Camp H."/>
            <person name="Overmann J."/>
            <person name="Amann R."/>
            <person name="Jetten M.S.M."/>
            <person name="Mascher T."/>
            <person name="Medema M.H."/>
            <person name="Devos D.P."/>
            <person name="Kaster A.-K."/>
            <person name="Ovreas L."/>
            <person name="Rohde M."/>
            <person name="Galperin M.Y."/>
            <person name="Jogler C."/>
        </authorList>
    </citation>
    <scope>NUCLEOTIDE SEQUENCE [LARGE SCALE GENOMIC DNA]</scope>
    <source>
        <strain evidence="1 2">Spa11</strain>
    </source>
</reference>
<keyword evidence="2" id="KW-1185">Reference proteome</keyword>
<gene>
    <name evidence="1" type="ORF">Spa11_08960</name>
</gene>
<dbReference type="AlphaFoldDB" id="A0A518K4I7"/>
<name>A0A518K4I7_9BACT</name>